<dbReference type="RefSeq" id="WP_141915476.1">
    <property type="nucleotide sequence ID" value="NZ_BAAAYS010000001.1"/>
</dbReference>
<dbReference type="EMBL" id="VFPN01000001">
    <property type="protein sequence ID" value="TQM65639.1"/>
    <property type="molecule type" value="Genomic_DNA"/>
</dbReference>
<dbReference type="InterPro" id="IPR007331">
    <property type="entry name" value="Htaa"/>
</dbReference>
<evidence type="ECO:0000259" key="2">
    <source>
        <dbReference type="Pfam" id="PF04213"/>
    </source>
</evidence>
<dbReference type="OrthoDB" id="7210788at2"/>
<accession>A0A543I4Z9</accession>
<feature type="domain" description="Htaa" evidence="2">
    <location>
        <begin position="57"/>
        <end position="217"/>
    </location>
</feature>
<evidence type="ECO:0000313" key="3">
    <source>
        <dbReference type="EMBL" id="TQM65639.1"/>
    </source>
</evidence>
<keyword evidence="4" id="KW-1185">Reference proteome</keyword>
<dbReference type="Pfam" id="PF04213">
    <property type="entry name" value="HtaA"/>
    <property type="match status" value="1"/>
</dbReference>
<evidence type="ECO:0000313" key="4">
    <source>
        <dbReference type="Proteomes" id="UP000318331"/>
    </source>
</evidence>
<evidence type="ECO:0000256" key="1">
    <source>
        <dbReference type="SAM" id="Phobius"/>
    </source>
</evidence>
<sequence>MGAECVRDRQGRTPRGRTWGLVALLLASGGFLSAMGMSAPLPAVAETAETGCPVSAGTLTWGVKESFRAYISGTIANGSWEVADGATYTTPTFGWSNPAGGFSEKTGSGTASFTGSIRFTGHDDILNLTLANPQIEVVSPTEAYLLLDLRSNDPEGNESVRETAVRAATLELTAPLEISSGNTVTRERVAATLTEPGVVAFAEFYEQGADLDPLNFSLTFGPCPAASEAPGVAPSAMPGNLENDTPTTSPPFGIWVLVGGVLIGGGAAVIVWRRRARR</sequence>
<protein>
    <submittedName>
        <fullName evidence="3">Htaa protein</fullName>
    </submittedName>
</protein>
<keyword evidence="1" id="KW-1133">Transmembrane helix</keyword>
<keyword evidence="1" id="KW-0812">Transmembrane</keyword>
<keyword evidence="1" id="KW-0472">Membrane</keyword>
<name>A0A543I4Z9_9MICO</name>
<dbReference type="Proteomes" id="UP000318331">
    <property type="component" value="Unassembled WGS sequence"/>
</dbReference>
<comment type="caution">
    <text evidence="3">The sequence shown here is derived from an EMBL/GenBank/DDBJ whole genome shotgun (WGS) entry which is preliminary data.</text>
</comment>
<dbReference type="AlphaFoldDB" id="A0A543I4Z9"/>
<proteinExistence type="predicted"/>
<reference evidence="3 4" key="1">
    <citation type="submission" date="2019-06" db="EMBL/GenBank/DDBJ databases">
        <title>Sequencing the genomes of 1000 actinobacteria strains.</title>
        <authorList>
            <person name="Klenk H.-P."/>
        </authorList>
    </citation>
    <scope>NUCLEOTIDE SEQUENCE [LARGE SCALE GENOMIC DNA]</scope>
    <source>
        <strain evidence="3 4">DSM 18031</strain>
    </source>
</reference>
<gene>
    <name evidence="3" type="ORF">FB466_0446</name>
</gene>
<organism evidence="3 4">
    <name type="scientific">Klugiella xanthotipulae</name>
    <dbReference type="NCBI Taxonomy" id="244735"/>
    <lineage>
        <taxon>Bacteria</taxon>
        <taxon>Bacillati</taxon>
        <taxon>Actinomycetota</taxon>
        <taxon>Actinomycetes</taxon>
        <taxon>Micrococcales</taxon>
        <taxon>Microbacteriaceae</taxon>
        <taxon>Klugiella</taxon>
    </lineage>
</organism>
<feature type="transmembrane region" description="Helical" evidence="1">
    <location>
        <begin position="252"/>
        <end position="272"/>
    </location>
</feature>